<name>E6VZK4_PSEA9</name>
<sequence>MCERSAQLDYHSGADAKRYHNRLRNPFLQIKEHALASKVAHFLPQGGKLLEVGCGEGSNLAYLARHASGCSLTGVDFSEEKVIFMSPGVPKVTPVCADATALPFCDATFDVVYLRDLLHHVDFARETVLDEAWRVLKPGGRIVILESHGRRLLSRLFMLVNPVERGMRNSTPEQLQAMARRLGPTKLQYVEGSFVLRALGFFLGWPEGWMQVPARLIYLMGSAWEKAHALVLPPEAGMYMMIDIRKTS</sequence>
<dbReference type="InterPro" id="IPR013216">
    <property type="entry name" value="Methyltransf_11"/>
</dbReference>
<dbReference type="RefSeq" id="WP_013513649.1">
    <property type="nucleotide sequence ID" value="NC_014844.1"/>
</dbReference>
<proteinExistence type="predicted"/>
<keyword evidence="2" id="KW-0489">Methyltransferase</keyword>
<dbReference type="STRING" id="643562.Daes_0701"/>
<evidence type="ECO:0000313" key="2">
    <source>
        <dbReference type="EMBL" id="ADU61718.1"/>
    </source>
</evidence>
<dbReference type="OrthoDB" id="262045at2"/>
<dbReference type="Pfam" id="PF08241">
    <property type="entry name" value="Methyltransf_11"/>
    <property type="match status" value="1"/>
</dbReference>
<dbReference type="Gene3D" id="3.40.50.150">
    <property type="entry name" value="Vaccinia Virus protein VP39"/>
    <property type="match status" value="1"/>
</dbReference>
<dbReference type="eggNOG" id="COG2226">
    <property type="taxonomic scope" value="Bacteria"/>
</dbReference>
<organism evidence="2 3">
    <name type="scientific">Pseudodesulfovibrio aespoeensis (strain ATCC 700646 / DSM 10631 / Aspo-2)</name>
    <name type="common">Desulfovibrio aespoeensis</name>
    <dbReference type="NCBI Taxonomy" id="643562"/>
    <lineage>
        <taxon>Bacteria</taxon>
        <taxon>Pseudomonadati</taxon>
        <taxon>Thermodesulfobacteriota</taxon>
        <taxon>Desulfovibrionia</taxon>
        <taxon>Desulfovibrionales</taxon>
        <taxon>Desulfovibrionaceae</taxon>
    </lineage>
</organism>
<dbReference type="KEGG" id="das:Daes_0701"/>
<reference evidence="3" key="1">
    <citation type="submission" date="2010-12" db="EMBL/GenBank/DDBJ databases">
        <title>Complete sequence of Desulfovibrio aespoeensis Aspo-2.</title>
        <authorList>
            <consortium name="US DOE Joint Genome Institute"/>
            <person name="Lucas S."/>
            <person name="Copeland A."/>
            <person name="Lapidus A."/>
            <person name="Cheng J.-F."/>
            <person name="Goodwin L."/>
            <person name="Pitluck S."/>
            <person name="Chertkov O."/>
            <person name="Misra M."/>
            <person name="Detter J.C."/>
            <person name="Han C."/>
            <person name="Tapia R."/>
            <person name="Land M."/>
            <person name="Hauser L."/>
            <person name="Kyrpides N."/>
            <person name="Ivanova N."/>
            <person name="Ovchinnikova G."/>
            <person name="Pedersen K."/>
            <person name="Jagevall S."/>
            <person name="Hazen T."/>
            <person name="Woyke T."/>
        </authorList>
    </citation>
    <scope>NUCLEOTIDE SEQUENCE [LARGE SCALE GENOMIC DNA]</scope>
    <source>
        <strain evidence="3">ATCC 700646 / DSM 10631 / Aspo-2</strain>
    </source>
</reference>
<evidence type="ECO:0000313" key="3">
    <source>
        <dbReference type="Proteomes" id="UP000002191"/>
    </source>
</evidence>
<dbReference type="HOGENOM" id="CLU_1118755_0_0_7"/>
<dbReference type="GO" id="GO:0032259">
    <property type="term" value="P:methylation"/>
    <property type="evidence" value="ECO:0007669"/>
    <property type="project" value="UniProtKB-KW"/>
</dbReference>
<keyword evidence="2" id="KW-0808">Transferase</keyword>
<dbReference type="PANTHER" id="PTHR42912">
    <property type="entry name" value="METHYLTRANSFERASE"/>
    <property type="match status" value="1"/>
</dbReference>
<dbReference type="AlphaFoldDB" id="E6VZK4"/>
<protein>
    <submittedName>
        <fullName evidence="2">Methyltransferase type 11</fullName>
    </submittedName>
</protein>
<dbReference type="InterPro" id="IPR029063">
    <property type="entry name" value="SAM-dependent_MTases_sf"/>
</dbReference>
<accession>E6VZK4</accession>
<reference evidence="2 3" key="2">
    <citation type="journal article" date="2014" name="Genome Announc.">
        <title>Complete Genome Sequence of the Subsurface, Mesophilic Sulfate-Reducing Bacterium Desulfovibrio aespoeensis Aspo-2.</title>
        <authorList>
            <person name="Pedersen K."/>
            <person name="Bengtsson A."/>
            <person name="Edlund J."/>
            <person name="Rabe L."/>
            <person name="Hazen T."/>
            <person name="Chakraborty R."/>
            <person name="Goodwin L."/>
            <person name="Shapiro N."/>
        </authorList>
    </citation>
    <scope>NUCLEOTIDE SEQUENCE [LARGE SCALE GENOMIC DNA]</scope>
    <source>
        <strain evidence="3">ATCC 700646 / DSM 10631 / Aspo-2</strain>
    </source>
</reference>
<feature type="domain" description="Methyltransferase type 11" evidence="1">
    <location>
        <begin position="50"/>
        <end position="144"/>
    </location>
</feature>
<dbReference type="EMBL" id="CP002431">
    <property type="protein sequence ID" value="ADU61718.1"/>
    <property type="molecule type" value="Genomic_DNA"/>
</dbReference>
<dbReference type="CDD" id="cd02440">
    <property type="entry name" value="AdoMet_MTases"/>
    <property type="match status" value="1"/>
</dbReference>
<dbReference type="InterPro" id="IPR050508">
    <property type="entry name" value="Methyltransf_Superfamily"/>
</dbReference>
<dbReference type="Proteomes" id="UP000002191">
    <property type="component" value="Chromosome"/>
</dbReference>
<dbReference type="SUPFAM" id="SSF53335">
    <property type="entry name" value="S-adenosyl-L-methionine-dependent methyltransferases"/>
    <property type="match status" value="1"/>
</dbReference>
<keyword evidence="3" id="KW-1185">Reference proteome</keyword>
<gene>
    <name evidence="2" type="ordered locus">Daes_0701</name>
</gene>
<dbReference type="GO" id="GO:0008757">
    <property type="term" value="F:S-adenosylmethionine-dependent methyltransferase activity"/>
    <property type="evidence" value="ECO:0007669"/>
    <property type="project" value="InterPro"/>
</dbReference>
<evidence type="ECO:0000259" key="1">
    <source>
        <dbReference type="Pfam" id="PF08241"/>
    </source>
</evidence>